<dbReference type="PROSITE" id="PS00941">
    <property type="entry name" value="CARBOXYLESTERASE_B_2"/>
    <property type="match status" value="1"/>
</dbReference>
<feature type="domain" description="Carboxylesterase type B" evidence="5">
    <location>
        <begin position="19"/>
        <end position="513"/>
    </location>
</feature>
<gene>
    <name evidence="6" type="ORF">N7509_012350</name>
</gene>
<evidence type="ECO:0000313" key="7">
    <source>
        <dbReference type="Proteomes" id="UP001147747"/>
    </source>
</evidence>
<feature type="region of interest" description="Disordered" evidence="4">
    <location>
        <begin position="552"/>
        <end position="578"/>
    </location>
</feature>
<dbReference type="Pfam" id="PF00135">
    <property type="entry name" value="COesterase"/>
    <property type="match status" value="1"/>
</dbReference>
<dbReference type="InterPro" id="IPR050309">
    <property type="entry name" value="Type-B_Carboxylest/Lipase"/>
</dbReference>
<dbReference type="GO" id="GO:0016787">
    <property type="term" value="F:hydrolase activity"/>
    <property type="evidence" value="ECO:0007669"/>
    <property type="project" value="UniProtKB-KW"/>
</dbReference>
<feature type="signal peptide" evidence="3">
    <location>
        <begin position="1"/>
        <end position="18"/>
    </location>
</feature>
<name>A0A9W9SIH4_9EURO</name>
<evidence type="ECO:0000259" key="5">
    <source>
        <dbReference type="Pfam" id="PF00135"/>
    </source>
</evidence>
<dbReference type="OrthoDB" id="408631at2759"/>
<evidence type="ECO:0000256" key="1">
    <source>
        <dbReference type="ARBA" id="ARBA00005964"/>
    </source>
</evidence>
<dbReference type="InterPro" id="IPR019826">
    <property type="entry name" value="Carboxylesterase_B_AS"/>
</dbReference>
<dbReference type="EMBL" id="JAPZBU010000011">
    <property type="protein sequence ID" value="KAJ5379231.1"/>
    <property type="molecule type" value="Genomic_DNA"/>
</dbReference>
<dbReference type="Proteomes" id="UP001147747">
    <property type="component" value="Unassembled WGS sequence"/>
</dbReference>
<sequence length="606" mass="64606">MKLIFPFTLYSLLGVVLASPSVKIEAGTLQGGKCGDGKDAVYYKGIPFAEPPIGNLRFEPPKTYTKSYSNGILNATTNAPTCIQFGDDMVPSGTKSEDCLYLNIWTPATATKDSKLPVKVWVYGGSDKSGGIGYPLYDGCNLANDGSILVSINYRLGPLGFMALNTAGIYGNQGIQDVLLGLEWVQKSIASFGGDPKKVLLFGQSAGATDVFTIATLSQAPSLFSSVIAESIALPSLVSNLTLQKTSASVAQVLKCDINDKSCLQSKSIEDIQHAVTSDPFMYKGLGTLNGTSVPNGKTPKFWPYVDGTIIKENPLSRGAQVPAIIGYNQQEGMMDTLTKYNSAAAVKALNATDYKTFLQGNFGSASQIIEKYYPLSAFIAAAGSTEFGVLEAIATVLTDSEFKCAGYQSARSSARNNVPVWVYEFTHNSTCAWLPTMPSAFLKYFGAAHTAEIPYVFGNLNFDFPADNTTCNGTKAEWDLSKKMMSLWTAMAENAKPAIEGVKWPEFEITKNGSQTPGLIFDNSTSSGYIDFQVCKLWDQIGNTINLSNATSSGTPLSSSSSSSTKHTASPTSGIATAPSQTGNSVILEVPVVLLAILACFNLVI</sequence>
<feature type="chain" id="PRO_5041016261" description="Carboxylic ester hydrolase" evidence="3">
    <location>
        <begin position="19"/>
        <end position="606"/>
    </location>
</feature>
<keyword evidence="7" id="KW-1185">Reference proteome</keyword>
<dbReference type="EC" id="3.1.1.-" evidence="3"/>
<dbReference type="PROSITE" id="PS00122">
    <property type="entry name" value="CARBOXYLESTERASE_B_1"/>
    <property type="match status" value="1"/>
</dbReference>
<comment type="caution">
    <text evidence="6">The sequence shown here is derived from an EMBL/GenBank/DDBJ whole genome shotgun (WGS) entry which is preliminary data.</text>
</comment>
<dbReference type="AlphaFoldDB" id="A0A9W9SIH4"/>
<dbReference type="PANTHER" id="PTHR11559">
    <property type="entry name" value="CARBOXYLESTERASE"/>
    <property type="match status" value="1"/>
</dbReference>
<dbReference type="GO" id="GO:0017000">
    <property type="term" value="P:antibiotic biosynthetic process"/>
    <property type="evidence" value="ECO:0007669"/>
    <property type="project" value="UniProtKB-ARBA"/>
</dbReference>
<dbReference type="InterPro" id="IPR019819">
    <property type="entry name" value="Carboxylesterase_B_CS"/>
</dbReference>
<feature type="compositionally biased region" description="Low complexity" evidence="4">
    <location>
        <begin position="552"/>
        <end position="574"/>
    </location>
</feature>
<evidence type="ECO:0000313" key="6">
    <source>
        <dbReference type="EMBL" id="KAJ5379231.1"/>
    </source>
</evidence>
<protein>
    <recommendedName>
        <fullName evidence="3">Carboxylic ester hydrolase</fullName>
        <ecNumber evidence="3">3.1.1.-</ecNumber>
    </recommendedName>
</protein>
<dbReference type="Gene3D" id="3.40.50.1820">
    <property type="entry name" value="alpha/beta hydrolase"/>
    <property type="match status" value="1"/>
</dbReference>
<evidence type="ECO:0000256" key="3">
    <source>
        <dbReference type="RuleBase" id="RU361235"/>
    </source>
</evidence>
<dbReference type="GO" id="GO:0072330">
    <property type="term" value="P:monocarboxylic acid biosynthetic process"/>
    <property type="evidence" value="ECO:0007669"/>
    <property type="project" value="UniProtKB-ARBA"/>
</dbReference>
<keyword evidence="2 3" id="KW-0378">Hydrolase</keyword>
<dbReference type="InterPro" id="IPR002018">
    <property type="entry name" value="CarbesteraseB"/>
</dbReference>
<organism evidence="6 7">
    <name type="scientific">Penicillium cosmopolitanum</name>
    <dbReference type="NCBI Taxonomy" id="1131564"/>
    <lineage>
        <taxon>Eukaryota</taxon>
        <taxon>Fungi</taxon>
        <taxon>Dikarya</taxon>
        <taxon>Ascomycota</taxon>
        <taxon>Pezizomycotina</taxon>
        <taxon>Eurotiomycetes</taxon>
        <taxon>Eurotiomycetidae</taxon>
        <taxon>Eurotiales</taxon>
        <taxon>Aspergillaceae</taxon>
        <taxon>Penicillium</taxon>
    </lineage>
</organism>
<evidence type="ECO:0000256" key="2">
    <source>
        <dbReference type="ARBA" id="ARBA00022801"/>
    </source>
</evidence>
<reference evidence="6" key="1">
    <citation type="submission" date="2022-12" db="EMBL/GenBank/DDBJ databases">
        <authorList>
            <person name="Petersen C."/>
        </authorList>
    </citation>
    <scope>NUCLEOTIDE SEQUENCE</scope>
    <source>
        <strain evidence="6">IBT 29677</strain>
    </source>
</reference>
<comment type="similarity">
    <text evidence="1 3">Belongs to the type-B carboxylesterase/lipase family.</text>
</comment>
<proteinExistence type="inferred from homology"/>
<dbReference type="InterPro" id="IPR029058">
    <property type="entry name" value="AB_hydrolase_fold"/>
</dbReference>
<reference evidence="6" key="2">
    <citation type="journal article" date="2023" name="IMA Fungus">
        <title>Comparative genomic study of the Penicillium genus elucidates a diverse pangenome and 15 lateral gene transfer events.</title>
        <authorList>
            <person name="Petersen C."/>
            <person name="Sorensen T."/>
            <person name="Nielsen M.R."/>
            <person name="Sondergaard T.E."/>
            <person name="Sorensen J.L."/>
            <person name="Fitzpatrick D.A."/>
            <person name="Frisvad J.C."/>
            <person name="Nielsen K.L."/>
        </authorList>
    </citation>
    <scope>NUCLEOTIDE SEQUENCE</scope>
    <source>
        <strain evidence="6">IBT 29677</strain>
    </source>
</reference>
<dbReference type="RefSeq" id="XP_056483017.1">
    <property type="nucleotide sequence ID" value="XM_056636987.1"/>
</dbReference>
<dbReference type="SUPFAM" id="SSF53474">
    <property type="entry name" value="alpha/beta-Hydrolases"/>
    <property type="match status" value="1"/>
</dbReference>
<accession>A0A9W9SIH4</accession>
<keyword evidence="3" id="KW-0732">Signal</keyword>
<dbReference type="GeneID" id="81375967"/>
<evidence type="ECO:0000256" key="4">
    <source>
        <dbReference type="SAM" id="MobiDB-lite"/>
    </source>
</evidence>